<evidence type="ECO:0000313" key="12">
    <source>
        <dbReference type="EMBL" id="CAB3242351.1"/>
    </source>
</evidence>
<keyword evidence="5 10" id="KW-0812">Transmembrane</keyword>
<gene>
    <name evidence="12" type="primary">Emc10</name>
</gene>
<keyword evidence="9 10" id="KW-0472">Membrane</keyword>
<accession>A0A6F9DB79</accession>
<proteinExistence type="evidence at transcript level"/>
<evidence type="ECO:0000256" key="1">
    <source>
        <dbReference type="ARBA" id="ARBA00004115"/>
    </source>
</evidence>
<name>A0A6F9DB79_9ASCI</name>
<dbReference type="PANTHER" id="PTHR21397">
    <property type="entry name" value="CHROMATIN COMPLEXES SUBUNIT BAP18-RELATED"/>
    <property type="match status" value="1"/>
</dbReference>
<keyword evidence="8 10" id="KW-1133">Transmembrane helix</keyword>
<evidence type="ECO:0000256" key="2">
    <source>
        <dbReference type="ARBA" id="ARBA00007695"/>
    </source>
</evidence>
<dbReference type="GO" id="GO:0072546">
    <property type="term" value="C:EMC complex"/>
    <property type="evidence" value="ECO:0007669"/>
    <property type="project" value="TreeGrafter"/>
</dbReference>
<comment type="similarity">
    <text evidence="2">Belongs to the EMC10 family.</text>
</comment>
<evidence type="ECO:0000256" key="8">
    <source>
        <dbReference type="ARBA" id="ARBA00022989"/>
    </source>
</evidence>
<evidence type="ECO:0000256" key="9">
    <source>
        <dbReference type="ARBA" id="ARBA00023136"/>
    </source>
</evidence>
<comment type="subunit">
    <text evidence="3">Component of the ER membrane protein complex (EMC).</text>
</comment>
<dbReference type="CDD" id="cd22209">
    <property type="entry name" value="EMC10"/>
    <property type="match status" value="1"/>
</dbReference>
<sequence>MCNVFYLLVIVSCVWIRATAHESGYSLIVEHAFGEGEFQKRGEILFSNLKGDEASFKNPVQLSPSEVRELEKIAKQDGMYKIRMSTKLQEVSSKTEDSSWVSTFTYANQLLGTDLHHALNIHTDGLGSIISISIVPVPCIDCRHDDTFDFDTNVIVTVPIQAQSPDTAGFLTKIEEEKRKKEKQANEPQSFFGKYWMFIVPVVFFMMVSNAAQQQQ</sequence>
<dbReference type="AlphaFoldDB" id="A0A6F9DB79"/>
<feature type="transmembrane region" description="Helical" evidence="10">
    <location>
        <begin position="195"/>
        <end position="212"/>
    </location>
</feature>
<organism evidence="12">
    <name type="scientific">Phallusia mammillata</name>
    <dbReference type="NCBI Taxonomy" id="59560"/>
    <lineage>
        <taxon>Eukaryota</taxon>
        <taxon>Metazoa</taxon>
        <taxon>Chordata</taxon>
        <taxon>Tunicata</taxon>
        <taxon>Ascidiacea</taxon>
        <taxon>Phlebobranchia</taxon>
        <taxon>Ascidiidae</taxon>
        <taxon>Phallusia</taxon>
    </lineage>
</organism>
<evidence type="ECO:0000256" key="6">
    <source>
        <dbReference type="ARBA" id="ARBA00022729"/>
    </source>
</evidence>
<dbReference type="EMBL" id="LR784842">
    <property type="protein sequence ID" value="CAB3242351.1"/>
    <property type="molecule type" value="mRNA"/>
</dbReference>
<comment type="subcellular location">
    <subcellularLocation>
        <location evidence="1">Endoplasmic reticulum membrane</location>
        <topology evidence="1">Single-pass type I membrane protein</topology>
    </subcellularLocation>
</comment>
<evidence type="ECO:0000256" key="11">
    <source>
        <dbReference type="SAM" id="SignalP"/>
    </source>
</evidence>
<keyword evidence="6 11" id="KW-0732">Signal</keyword>
<protein>
    <recommendedName>
        <fullName evidence="4">ER membrane protein complex subunit 10</fullName>
    </recommendedName>
</protein>
<feature type="signal peptide" evidence="11">
    <location>
        <begin position="1"/>
        <end position="20"/>
    </location>
</feature>
<evidence type="ECO:0000256" key="7">
    <source>
        <dbReference type="ARBA" id="ARBA00022824"/>
    </source>
</evidence>
<feature type="chain" id="PRO_5026356691" description="ER membrane protein complex subunit 10" evidence="11">
    <location>
        <begin position="21"/>
        <end position="216"/>
    </location>
</feature>
<evidence type="ECO:0000256" key="3">
    <source>
        <dbReference type="ARBA" id="ARBA00011276"/>
    </source>
</evidence>
<dbReference type="PANTHER" id="PTHR21397:SF4">
    <property type="entry name" value="ER MEMBRANE PROTEIN COMPLEX SUBUNIT 10"/>
    <property type="match status" value="1"/>
</dbReference>
<evidence type="ECO:0000256" key="4">
    <source>
        <dbReference type="ARBA" id="ARBA00020105"/>
    </source>
</evidence>
<evidence type="ECO:0000256" key="10">
    <source>
        <dbReference type="SAM" id="Phobius"/>
    </source>
</evidence>
<evidence type="ECO:0000256" key="5">
    <source>
        <dbReference type="ARBA" id="ARBA00022692"/>
    </source>
</evidence>
<keyword evidence="7" id="KW-0256">Endoplasmic reticulum</keyword>
<reference evidence="12" key="1">
    <citation type="submission" date="2020-04" db="EMBL/GenBank/DDBJ databases">
        <authorList>
            <person name="Neveu A P."/>
        </authorList>
    </citation>
    <scope>NUCLEOTIDE SEQUENCE</scope>
    <source>
        <tissue evidence="12">Whole embryo</tissue>
    </source>
</reference>
<dbReference type="Pfam" id="PF21203">
    <property type="entry name" value="ECM10"/>
    <property type="match status" value="1"/>
</dbReference>